<keyword evidence="4" id="KW-0862">Zinc</keyword>
<dbReference type="OrthoDB" id="63399at2"/>
<dbReference type="AlphaFoldDB" id="A0A5D4T4D0"/>
<dbReference type="RefSeq" id="WP_148987322.1">
    <property type="nucleotide sequence ID" value="NZ_VTEV01000002.1"/>
</dbReference>
<dbReference type="GO" id="GO:0043720">
    <property type="term" value="F:3-keto-5-aminohexanoate cleavage activity"/>
    <property type="evidence" value="ECO:0007669"/>
    <property type="project" value="InterPro"/>
</dbReference>
<evidence type="ECO:0000256" key="1">
    <source>
        <dbReference type="ARBA" id="ARBA00001947"/>
    </source>
</evidence>
<keyword evidence="2" id="KW-0808">Transferase</keyword>
<organism evidence="5 6">
    <name type="scientific">Sutcliffiella horikoshii</name>
    <dbReference type="NCBI Taxonomy" id="79883"/>
    <lineage>
        <taxon>Bacteria</taxon>
        <taxon>Bacillati</taxon>
        <taxon>Bacillota</taxon>
        <taxon>Bacilli</taxon>
        <taxon>Bacillales</taxon>
        <taxon>Bacillaceae</taxon>
        <taxon>Sutcliffiella</taxon>
    </lineage>
</organism>
<gene>
    <name evidence="5" type="ORF">FZC76_05875</name>
</gene>
<evidence type="ECO:0000313" key="6">
    <source>
        <dbReference type="Proteomes" id="UP000322524"/>
    </source>
</evidence>
<dbReference type="PANTHER" id="PTHR37418">
    <property type="entry name" value="3-KETO-5-AMINOHEXANOATE CLEAVAGE ENZYME-RELATED"/>
    <property type="match status" value="1"/>
</dbReference>
<protein>
    <submittedName>
        <fullName evidence="5">3-keto-5-aminohexanoate cleavage protein</fullName>
    </submittedName>
</protein>
<reference evidence="5 6" key="1">
    <citation type="submission" date="2019-08" db="EMBL/GenBank/DDBJ databases">
        <title>Bacillus genomes from the desert of Cuatro Cienegas, Coahuila.</title>
        <authorList>
            <person name="Olmedo-Alvarez G."/>
        </authorList>
    </citation>
    <scope>NUCLEOTIDE SEQUENCE [LARGE SCALE GENOMIC DNA]</scope>
    <source>
        <strain evidence="5 6">CH28_1T</strain>
    </source>
</reference>
<sequence length="289" mass="32403">MKTTLSNHEKLIITCATTGGLHGKETNSILPEQPEEIVLSMKEAFSSGATVAHIHARDKDGIVTEDLGIYREIIQGIREVCPEMIVQVGNGLGQRPDRQFTLKDRMNLLNLDPKPDMLTINAGSFEFGRKYTFENPYRFNKEFYQGCKEKDIEVEFECYDLSHIYNVMDMADKGIIEGKIHFSFVIGVPGGIQHSAENLLRMIDIIPDNSSWQAVSIGRYHVPTLNLAICLGGNIRTGTEDTIYYRKGELVGSQSQLIERAVRIANELDREVASTSEARELLGLSYITT</sequence>
<name>A0A5D4T4D0_9BACI</name>
<comment type="cofactor">
    <cofactor evidence="1">
        <name>Zn(2+)</name>
        <dbReference type="ChEBI" id="CHEBI:29105"/>
    </cofactor>
</comment>
<dbReference type="PANTHER" id="PTHR37418:SF2">
    <property type="entry name" value="3-KETO-5-AMINOHEXANOATE CLEAVAGE ENZYME"/>
    <property type="match status" value="1"/>
</dbReference>
<dbReference type="Gene3D" id="3.20.20.70">
    <property type="entry name" value="Aldolase class I"/>
    <property type="match status" value="1"/>
</dbReference>
<dbReference type="Proteomes" id="UP000322524">
    <property type="component" value="Unassembled WGS sequence"/>
</dbReference>
<evidence type="ECO:0000313" key="5">
    <source>
        <dbReference type="EMBL" id="TYS69761.1"/>
    </source>
</evidence>
<proteinExistence type="predicted"/>
<accession>A0A5D4T4D0</accession>
<evidence type="ECO:0000256" key="4">
    <source>
        <dbReference type="ARBA" id="ARBA00022833"/>
    </source>
</evidence>
<dbReference type="Pfam" id="PF05853">
    <property type="entry name" value="BKACE"/>
    <property type="match status" value="1"/>
</dbReference>
<dbReference type="InterPro" id="IPR008567">
    <property type="entry name" value="BKACE"/>
</dbReference>
<evidence type="ECO:0000256" key="3">
    <source>
        <dbReference type="ARBA" id="ARBA00022723"/>
    </source>
</evidence>
<dbReference type="InterPro" id="IPR013785">
    <property type="entry name" value="Aldolase_TIM"/>
</dbReference>
<keyword evidence="3" id="KW-0479">Metal-binding</keyword>
<dbReference type="GO" id="GO:0046872">
    <property type="term" value="F:metal ion binding"/>
    <property type="evidence" value="ECO:0007669"/>
    <property type="project" value="UniProtKB-KW"/>
</dbReference>
<evidence type="ECO:0000256" key="2">
    <source>
        <dbReference type="ARBA" id="ARBA00022679"/>
    </source>
</evidence>
<dbReference type="EMBL" id="VTEV01000002">
    <property type="protein sequence ID" value="TYS69761.1"/>
    <property type="molecule type" value="Genomic_DNA"/>
</dbReference>
<comment type="caution">
    <text evidence="5">The sequence shown here is derived from an EMBL/GenBank/DDBJ whole genome shotgun (WGS) entry which is preliminary data.</text>
</comment>